<evidence type="ECO:0000313" key="3">
    <source>
        <dbReference type="EMBL" id="SDG34631.1"/>
    </source>
</evidence>
<dbReference type="InterPro" id="IPR019910">
    <property type="entry name" value="Lucif-like_OxRdtase_MSMEG_4879"/>
</dbReference>
<dbReference type="SUPFAM" id="SSF51679">
    <property type="entry name" value="Bacterial luciferase-like"/>
    <property type="match status" value="1"/>
</dbReference>
<dbReference type="GO" id="GO:0016705">
    <property type="term" value="F:oxidoreductase activity, acting on paired donors, with incorporation or reduction of molecular oxygen"/>
    <property type="evidence" value="ECO:0007669"/>
    <property type="project" value="InterPro"/>
</dbReference>
<evidence type="ECO:0000256" key="1">
    <source>
        <dbReference type="ARBA" id="ARBA00023002"/>
    </source>
</evidence>
<evidence type="ECO:0000313" key="4">
    <source>
        <dbReference type="Proteomes" id="UP000198923"/>
    </source>
</evidence>
<protein>
    <submittedName>
        <fullName evidence="3">F420-dependent oxidoreductase, MSMEG_4879 family</fullName>
    </submittedName>
</protein>
<dbReference type="Pfam" id="PF00296">
    <property type="entry name" value="Bac_luciferase"/>
    <property type="match status" value="1"/>
</dbReference>
<dbReference type="Gene3D" id="3.20.20.30">
    <property type="entry name" value="Luciferase-like domain"/>
    <property type="match status" value="1"/>
</dbReference>
<keyword evidence="1" id="KW-0560">Oxidoreductase</keyword>
<gene>
    <name evidence="3" type="ORF">SAMN05421505_103278</name>
</gene>
<feature type="domain" description="Luciferase-like" evidence="2">
    <location>
        <begin position="13"/>
        <end position="291"/>
    </location>
</feature>
<dbReference type="AlphaFoldDB" id="A0A1G7THE9"/>
<dbReference type="CDD" id="cd01097">
    <property type="entry name" value="Tetrahydromethanopterin_reductase"/>
    <property type="match status" value="1"/>
</dbReference>
<dbReference type="PANTHER" id="PTHR43244">
    <property type="match status" value="1"/>
</dbReference>
<dbReference type="PANTHER" id="PTHR43244:SF1">
    <property type="entry name" value="5,10-METHYLENETETRAHYDROMETHANOPTERIN REDUCTASE"/>
    <property type="match status" value="1"/>
</dbReference>
<dbReference type="InterPro" id="IPR011251">
    <property type="entry name" value="Luciferase-like_dom"/>
</dbReference>
<dbReference type="Proteomes" id="UP000198923">
    <property type="component" value="Unassembled WGS sequence"/>
</dbReference>
<sequence length="314" mass="33129">MVSIGNGASAVRMGIMLNNDVSKSRPSDAIDALERQVAQSAADGFSSVWLSHIFGFDALTALAVVGRNVPGIELGTAVVPTYPHHPGVLAQQALTVNAAVGGRFALGIGLSHKIVIEDMYGYSFDRPARHMREYLSVLLPLLRGEPVSFEGETLRANLELSAPPAPDMPVLIAALAPRMLKLAGAMADGTVLWMAGRKAVAEHIAPSITKAAEEAGRPAPRIVCALPVCVTDDAEAASARADQIFEIYGQLPSYRAVLEREGAERPGQVAVVGDEETVARRLDDLAAAGVTDFVASPFGSAESVARTRELLRSI</sequence>
<accession>A0A1G7THE9</accession>
<reference evidence="3 4" key="1">
    <citation type="submission" date="2016-10" db="EMBL/GenBank/DDBJ databases">
        <authorList>
            <person name="de Groot N.N."/>
        </authorList>
    </citation>
    <scope>NUCLEOTIDE SEQUENCE [LARGE SCALE GENOMIC DNA]</scope>
    <source>
        <strain evidence="3 4">CPCC 201354</strain>
    </source>
</reference>
<keyword evidence="4" id="KW-1185">Reference proteome</keyword>
<dbReference type="STRING" id="504805.SAMN05421505_103278"/>
<evidence type="ECO:0000259" key="2">
    <source>
        <dbReference type="Pfam" id="PF00296"/>
    </source>
</evidence>
<dbReference type="InterPro" id="IPR036661">
    <property type="entry name" value="Luciferase-like_sf"/>
</dbReference>
<dbReference type="EMBL" id="FNCN01000003">
    <property type="protein sequence ID" value="SDG34631.1"/>
    <property type="molecule type" value="Genomic_DNA"/>
</dbReference>
<dbReference type="NCBIfam" id="TIGR03564">
    <property type="entry name" value="F420_MSMEG_4879"/>
    <property type="match status" value="1"/>
</dbReference>
<name>A0A1G7THE9_9ACTN</name>
<dbReference type="InterPro" id="IPR050564">
    <property type="entry name" value="F420-G6PD/mer"/>
</dbReference>
<proteinExistence type="predicted"/>
<organism evidence="3 4">
    <name type="scientific">Sinosporangium album</name>
    <dbReference type="NCBI Taxonomy" id="504805"/>
    <lineage>
        <taxon>Bacteria</taxon>
        <taxon>Bacillati</taxon>
        <taxon>Actinomycetota</taxon>
        <taxon>Actinomycetes</taxon>
        <taxon>Streptosporangiales</taxon>
        <taxon>Streptosporangiaceae</taxon>
        <taxon>Sinosporangium</taxon>
    </lineage>
</organism>